<dbReference type="RefSeq" id="WP_310772497.1">
    <property type="nucleotide sequence ID" value="NZ_JBHRWR010000002.1"/>
</dbReference>
<protein>
    <submittedName>
        <fullName evidence="2">Aminoglycoside phosphotransferase family protein</fullName>
        <ecNumber evidence="2">2.7.1.-</ecNumber>
    </submittedName>
</protein>
<dbReference type="Pfam" id="PF01636">
    <property type="entry name" value="APH"/>
    <property type="match status" value="1"/>
</dbReference>
<comment type="caution">
    <text evidence="2">The sequence shown here is derived from an EMBL/GenBank/DDBJ whole genome shotgun (WGS) entry which is preliminary data.</text>
</comment>
<dbReference type="Proteomes" id="UP001595701">
    <property type="component" value="Unassembled WGS sequence"/>
</dbReference>
<accession>A0ABV7S7H7</accession>
<dbReference type="EMBL" id="JBHRWR010000002">
    <property type="protein sequence ID" value="MFC3572438.1"/>
    <property type="molecule type" value="Genomic_DNA"/>
</dbReference>
<keyword evidence="3" id="KW-1185">Reference proteome</keyword>
<dbReference type="SUPFAM" id="SSF56112">
    <property type="entry name" value="Protein kinase-like (PK-like)"/>
    <property type="match status" value="1"/>
</dbReference>
<dbReference type="Gene3D" id="3.90.1200.10">
    <property type="match status" value="1"/>
</dbReference>
<name>A0ABV7S7H7_9ACTN</name>
<dbReference type="EC" id="2.7.1.-" evidence="2"/>
<evidence type="ECO:0000313" key="3">
    <source>
        <dbReference type="Proteomes" id="UP001595701"/>
    </source>
</evidence>
<dbReference type="InterPro" id="IPR002575">
    <property type="entry name" value="Aminoglycoside_PTrfase"/>
</dbReference>
<dbReference type="GO" id="GO:0016740">
    <property type="term" value="F:transferase activity"/>
    <property type="evidence" value="ECO:0007669"/>
    <property type="project" value="UniProtKB-KW"/>
</dbReference>
<evidence type="ECO:0000313" key="2">
    <source>
        <dbReference type="EMBL" id="MFC3572438.1"/>
    </source>
</evidence>
<dbReference type="InterPro" id="IPR011009">
    <property type="entry name" value="Kinase-like_dom_sf"/>
</dbReference>
<keyword evidence="2" id="KW-0808">Transferase</keyword>
<organism evidence="2 3">
    <name type="scientific">Streptomyces yaanensis</name>
    <dbReference type="NCBI Taxonomy" id="1142239"/>
    <lineage>
        <taxon>Bacteria</taxon>
        <taxon>Bacillati</taxon>
        <taxon>Actinomycetota</taxon>
        <taxon>Actinomycetes</taxon>
        <taxon>Kitasatosporales</taxon>
        <taxon>Streptomycetaceae</taxon>
        <taxon>Streptomyces</taxon>
    </lineage>
</organism>
<feature type="domain" description="Aminoglycoside phosphotransferase" evidence="1">
    <location>
        <begin position="35"/>
        <end position="246"/>
    </location>
</feature>
<gene>
    <name evidence="2" type="ORF">ACFOZ0_03890</name>
</gene>
<sequence length="290" mass="32319">MTDSARLPAPLASWVEKVLGLLQAVHDASHLRETQVWKVTGRAGDHYVKVALKPVLHTRETRTYREAVPRLGHDNAPALKDSSADLLALILTAVDSEPLKGEESPARRRVAHRKAGLLLRRFRDALPSHRSQDEASFVIEGEQSGLDKHIVEASDHLSTAEADMLRRLVSTQPSPGPFPAEWRHGDFWERNLLWNGRRCALIDFEPSEPGPLVTDFVKLATSIWPDRPELRTALFEGYGRSLSDTEEHALAAFVAADAAGALAYGPRHSDVFVTARGRRTIKRLMQEGRR</sequence>
<reference evidence="3" key="1">
    <citation type="journal article" date="2019" name="Int. J. Syst. Evol. Microbiol.">
        <title>The Global Catalogue of Microorganisms (GCM) 10K type strain sequencing project: providing services to taxonomists for standard genome sequencing and annotation.</title>
        <authorList>
            <consortium name="The Broad Institute Genomics Platform"/>
            <consortium name="The Broad Institute Genome Sequencing Center for Infectious Disease"/>
            <person name="Wu L."/>
            <person name="Ma J."/>
        </authorList>
    </citation>
    <scope>NUCLEOTIDE SEQUENCE [LARGE SCALE GENOMIC DNA]</scope>
    <source>
        <strain evidence="3">CGMCC 4.7035</strain>
    </source>
</reference>
<proteinExistence type="predicted"/>
<evidence type="ECO:0000259" key="1">
    <source>
        <dbReference type="Pfam" id="PF01636"/>
    </source>
</evidence>